<name>A0A366IFU0_9MICO</name>
<dbReference type="Proteomes" id="UP000253509">
    <property type="component" value="Unassembled WGS sequence"/>
</dbReference>
<proteinExistence type="predicted"/>
<evidence type="ECO:0000313" key="2">
    <source>
        <dbReference type="Proteomes" id="UP000253509"/>
    </source>
</evidence>
<dbReference type="AlphaFoldDB" id="A0A366IFU0"/>
<gene>
    <name evidence="1" type="ORF">DFO65_11251</name>
</gene>
<keyword evidence="2" id="KW-1185">Reference proteome</keyword>
<protein>
    <submittedName>
        <fullName evidence="1">Uncharacterized protein</fullName>
    </submittedName>
</protein>
<organism evidence="1 2">
    <name type="scientific">Brevibacterium celere</name>
    <dbReference type="NCBI Taxonomy" id="225845"/>
    <lineage>
        <taxon>Bacteria</taxon>
        <taxon>Bacillati</taxon>
        <taxon>Actinomycetota</taxon>
        <taxon>Actinomycetes</taxon>
        <taxon>Micrococcales</taxon>
        <taxon>Brevibacteriaceae</taxon>
        <taxon>Brevibacterium</taxon>
    </lineage>
</organism>
<reference evidence="1 2" key="1">
    <citation type="submission" date="2018-06" db="EMBL/GenBank/DDBJ databases">
        <title>Freshwater and sediment microbial communities from various areas in North America, analyzing microbe dynamics in response to fracking.</title>
        <authorList>
            <person name="Lamendella R."/>
        </authorList>
    </citation>
    <scope>NUCLEOTIDE SEQUENCE [LARGE SCALE GENOMIC DNA]</scope>
    <source>
        <strain evidence="1 2">3b_TX</strain>
    </source>
</reference>
<accession>A0A366IFU0</accession>
<dbReference type="InterPro" id="IPR046237">
    <property type="entry name" value="DUF6270"/>
</dbReference>
<comment type="caution">
    <text evidence="1">The sequence shown here is derived from an EMBL/GenBank/DDBJ whole genome shotgun (WGS) entry which is preliminary data.</text>
</comment>
<dbReference type="EMBL" id="QNSB01000012">
    <property type="protein sequence ID" value="RBP69517.1"/>
    <property type="molecule type" value="Genomic_DNA"/>
</dbReference>
<dbReference type="Pfam" id="PF19786">
    <property type="entry name" value="DUF6270"/>
    <property type="match status" value="2"/>
</dbReference>
<evidence type="ECO:0000313" key="1">
    <source>
        <dbReference type="EMBL" id="RBP69517.1"/>
    </source>
</evidence>
<sequence>MKIAIFGSCVSRDTCEFIPNSEVVSYVARQSVTSLDSPHGTQGVNVSGLSSPFQRRMVLSDLKGDGLLRITQNAAELDLVLIDLVDERRGYWLWPDGTTMTNSLEVEACGAGAIAEDQGARLIEFGTDEHFLGWRRGFEILIQKLRIHDLLDKTVFLDIEWACAIAGSHHPRGDTYSKIGRRWRRTQRGTREAVRRLAQGSGLNEALRQVLNVKPTDAEEFAERAKKANELYVRYRKIVSAAVTARVTRSSATVRIEPTHKWGPQPFHYREEDYRSIVNNLNTIMTSWTEKDEK</sequence>
<dbReference type="RefSeq" id="WP_147233370.1">
    <property type="nucleotide sequence ID" value="NZ_QNSB01000012.1"/>
</dbReference>